<evidence type="ECO:0000256" key="8">
    <source>
        <dbReference type="ARBA" id="ARBA00023080"/>
    </source>
</evidence>
<keyword evidence="10" id="KW-0472">Membrane</keyword>
<dbReference type="Pfam" id="PF05822">
    <property type="entry name" value="UMPH-1"/>
    <property type="match status" value="1"/>
</dbReference>
<reference evidence="11 12" key="1">
    <citation type="journal article" date="2022" name="Nat. Ecol. Evol.">
        <title>A masculinizing supergene underlies an exaggerated male reproductive morph in a spider.</title>
        <authorList>
            <person name="Hendrickx F."/>
            <person name="De Corte Z."/>
            <person name="Sonet G."/>
            <person name="Van Belleghem S.M."/>
            <person name="Kostlbacher S."/>
            <person name="Vangestel C."/>
        </authorList>
    </citation>
    <scope>NUCLEOTIDE SEQUENCE [LARGE SCALE GENOMIC DNA]</scope>
    <source>
        <strain evidence="11">W744_W776</strain>
    </source>
</reference>
<dbReference type="NCBIfam" id="TIGR01544">
    <property type="entry name" value="HAD-SF-IE"/>
    <property type="match status" value="1"/>
</dbReference>
<proteinExistence type="inferred from homology"/>
<evidence type="ECO:0000256" key="6">
    <source>
        <dbReference type="ARBA" id="ARBA00022801"/>
    </source>
</evidence>
<dbReference type="PANTHER" id="PTHR13045">
    <property type="entry name" value="5'-NUCLEOTIDASE"/>
    <property type="match status" value="1"/>
</dbReference>
<dbReference type="EMBL" id="JAFNEN010000943">
    <property type="protein sequence ID" value="KAG8175882.1"/>
    <property type="molecule type" value="Genomic_DNA"/>
</dbReference>
<evidence type="ECO:0000256" key="10">
    <source>
        <dbReference type="SAM" id="Phobius"/>
    </source>
</evidence>
<dbReference type="GO" id="GO:0000287">
    <property type="term" value="F:magnesium ion binding"/>
    <property type="evidence" value="ECO:0007669"/>
    <property type="project" value="InterPro"/>
</dbReference>
<keyword evidence="8 9" id="KW-0546">Nucleotide metabolism</keyword>
<comment type="caution">
    <text evidence="11">The sequence shown here is derived from an EMBL/GenBank/DDBJ whole genome shotgun (WGS) entry which is preliminary data.</text>
</comment>
<organism evidence="11 12">
    <name type="scientific">Oedothorax gibbosus</name>
    <dbReference type="NCBI Taxonomy" id="931172"/>
    <lineage>
        <taxon>Eukaryota</taxon>
        <taxon>Metazoa</taxon>
        <taxon>Ecdysozoa</taxon>
        <taxon>Arthropoda</taxon>
        <taxon>Chelicerata</taxon>
        <taxon>Arachnida</taxon>
        <taxon>Araneae</taxon>
        <taxon>Araneomorphae</taxon>
        <taxon>Entelegynae</taxon>
        <taxon>Araneoidea</taxon>
        <taxon>Linyphiidae</taxon>
        <taxon>Erigoninae</taxon>
        <taxon>Oedothorax</taxon>
    </lineage>
</organism>
<dbReference type="Gene3D" id="3.40.50.1000">
    <property type="entry name" value="HAD superfamily/HAD-like"/>
    <property type="match status" value="1"/>
</dbReference>
<evidence type="ECO:0000256" key="1">
    <source>
        <dbReference type="ARBA" id="ARBA00000815"/>
    </source>
</evidence>
<evidence type="ECO:0000256" key="9">
    <source>
        <dbReference type="RuleBase" id="RU361276"/>
    </source>
</evidence>
<dbReference type="GO" id="GO:0005737">
    <property type="term" value="C:cytoplasm"/>
    <property type="evidence" value="ECO:0007669"/>
    <property type="project" value="UniProtKB-SubCell"/>
</dbReference>
<dbReference type="InterPro" id="IPR006434">
    <property type="entry name" value="Pyrimidine_nucleotidase_eu"/>
</dbReference>
<evidence type="ECO:0000256" key="4">
    <source>
        <dbReference type="ARBA" id="ARBA00022723"/>
    </source>
</evidence>
<gene>
    <name evidence="11" type="ORF">JTE90_025950</name>
</gene>
<comment type="catalytic activity">
    <reaction evidence="1 9">
        <text>a ribonucleoside 5'-phosphate + H2O = a ribonucleoside + phosphate</text>
        <dbReference type="Rhea" id="RHEA:12484"/>
        <dbReference type="ChEBI" id="CHEBI:15377"/>
        <dbReference type="ChEBI" id="CHEBI:18254"/>
        <dbReference type="ChEBI" id="CHEBI:43474"/>
        <dbReference type="ChEBI" id="CHEBI:58043"/>
        <dbReference type="EC" id="3.1.3.5"/>
    </reaction>
</comment>
<dbReference type="GO" id="GO:0009117">
    <property type="term" value="P:nucleotide metabolic process"/>
    <property type="evidence" value="ECO:0007669"/>
    <property type="project" value="UniProtKB-KW"/>
</dbReference>
<keyword evidence="5 9" id="KW-0547">Nucleotide-binding</keyword>
<dbReference type="InterPro" id="IPR023214">
    <property type="entry name" value="HAD_sf"/>
</dbReference>
<dbReference type="SFLD" id="SFLDS00003">
    <property type="entry name" value="Haloacid_Dehalogenase"/>
    <property type="match status" value="1"/>
</dbReference>
<dbReference type="AlphaFoldDB" id="A0AAV6TV44"/>
<dbReference type="InterPro" id="IPR036412">
    <property type="entry name" value="HAD-like_sf"/>
</dbReference>
<keyword evidence="6 9" id="KW-0378">Hydrolase</keyword>
<name>A0AAV6TV44_9ARAC</name>
<evidence type="ECO:0000256" key="7">
    <source>
        <dbReference type="ARBA" id="ARBA00022842"/>
    </source>
</evidence>
<keyword evidence="10" id="KW-0812">Transmembrane</keyword>
<dbReference type="SFLD" id="SFLDG01128">
    <property type="entry name" value="C1.4:_5'-Nucleotidase_Like"/>
    <property type="match status" value="1"/>
</dbReference>
<protein>
    <recommendedName>
        <fullName evidence="3 9">5'-nucleotidase</fullName>
        <ecNumber evidence="3 9">3.1.3.5</ecNumber>
    </recommendedName>
</protein>
<evidence type="ECO:0000313" key="11">
    <source>
        <dbReference type="EMBL" id="KAG8175882.1"/>
    </source>
</evidence>
<comment type="subcellular location">
    <subcellularLocation>
        <location evidence="9">Cytoplasm</location>
    </subcellularLocation>
</comment>
<keyword evidence="9" id="KW-0963">Cytoplasm</keyword>
<keyword evidence="7" id="KW-0460">Magnesium</keyword>
<dbReference type="FunFam" id="1.10.150.340:FF:000001">
    <property type="entry name" value="Cytosolic 5-nucleotidase 3-like"/>
    <property type="match status" value="1"/>
</dbReference>
<keyword evidence="4" id="KW-0479">Metal-binding</keyword>
<dbReference type="GO" id="GO:0000166">
    <property type="term" value="F:nucleotide binding"/>
    <property type="evidence" value="ECO:0007669"/>
    <property type="project" value="UniProtKB-KW"/>
</dbReference>
<comment type="similarity">
    <text evidence="2 9">Belongs to the pyrimidine 5'-nucleotidase family.</text>
</comment>
<evidence type="ECO:0000256" key="3">
    <source>
        <dbReference type="ARBA" id="ARBA00012643"/>
    </source>
</evidence>
<evidence type="ECO:0000313" key="12">
    <source>
        <dbReference type="Proteomes" id="UP000827092"/>
    </source>
</evidence>
<dbReference type="GO" id="GO:0008253">
    <property type="term" value="F:5'-nucleotidase activity"/>
    <property type="evidence" value="ECO:0007669"/>
    <property type="project" value="UniProtKB-EC"/>
</dbReference>
<dbReference type="FunFam" id="3.40.50.1000:FF:000032">
    <property type="entry name" value="Cytosolic 5-nucleotidase 3-like"/>
    <property type="match status" value="1"/>
</dbReference>
<evidence type="ECO:0000256" key="5">
    <source>
        <dbReference type="ARBA" id="ARBA00022741"/>
    </source>
</evidence>
<dbReference type="EC" id="3.1.3.5" evidence="3 9"/>
<accession>A0AAV6TV44</accession>
<keyword evidence="10" id="KW-1133">Transmembrane helix</keyword>
<sequence>MFYSSGTFQNRIIEFSIGIGTVVIVSYITIRLFKKPKNKKITRIIDTMEVLNKSTVHIKNRDKVEEIVSQLIKGGASKLQVIADFDLTLSRAHKNGEPCNTTYGILKSSSFVSEDYKVQTNHLFEHYHPIETDPSLPKSKKVQHMIEWYHKSTGLISGSGISKDNVPEMVAASTACLRDDCNVLFETLYKRNVPMLVFSAGVGDLLKEVLKQNNLLYPNVKIIANFLNFDEKNETTGFKGDLIHTFNKNQSSIENHDYFEHLRARNNVILLGDSLGDLDMAEGVKEVNAMLKIGFLNYKIEQNLPEYLKMYDIVLTDDQTMDVVLGLLQNIL</sequence>
<dbReference type="Gene3D" id="1.10.150.340">
    <property type="entry name" value="Pyrimidine 5'-nucleotidase (UMPH-1), N-terminal domain"/>
    <property type="match status" value="1"/>
</dbReference>
<keyword evidence="12" id="KW-1185">Reference proteome</keyword>
<dbReference type="Proteomes" id="UP000827092">
    <property type="component" value="Unassembled WGS sequence"/>
</dbReference>
<dbReference type="SUPFAM" id="SSF56784">
    <property type="entry name" value="HAD-like"/>
    <property type="match status" value="1"/>
</dbReference>
<evidence type="ECO:0000256" key="2">
    <source>
        <dbReference type="ARBA" id="ARBA00008389"/>
    </source>
</evidence>
<feature type="transmembrane region" description="Helical" evidence="10">
    <location>
        <begin position="12"/>
        <end position="33"/>
    </location>
</feature>
<dbReference type="PANTHER" id="PTHR13045:SF0">
    <property type="entry name" value="7-METHYLGUANOSINE PHOSPHATE-SPECIFIC 5'-NUCLEOTIDASE"/>
    <property type="match status" value="1"/>
</dbReference>